<dbReference type="GO" id="GO:0046872">
    <property type="term" value="F:metal ion binding"/>
    <property type="evidence" value="ECO:0007669"/>
    <property type="project" value="UniProtKB-KW"/>
</dbReference>
<dbReference type="InterPro" id="IPR012292">
    <property type="entry name" value="Globin/Proto"/>
</dbReference>
<dbReference type="CDD" id="cd06184">
    <property type="entry name" value="flavohem_like_fad_nad_binding"/>
    <property type="match status" value="1"/>
</dbReference>
<dbReference type="Pfam" id="PF00175">
    <property type="entry name" value="NAD_binding_1"/>
    <property type="match status" value="1"/>
</dbReference>
<keyword evidence="6" id="KW-0349">Heme</keyword>
<evidence type="ECO:0000256" key="11">
    <source>
        <dbReference type="ARBA" id="ARBA00023004"/>
    </source>
</evidence>
<evidence type="ECO:0000256" key="12">
    <source>
        <dbReference type="ARBA" id="ARBA00023027"/>
    </source>
</evidence>
<evidence type="ECO:0000256" key="1">
    <source>
        <dbReference type="ARBA" id="ARBA00001970"/>
    </source>
</evidence>
<evidence type="ECO:0000259" key="16">
    <source>
        <dbReference type="PROSITE" id="PS51384"/>
    </source>
</evidence>
<protein>
    <recommendedName>
        <fullName evidence="4">nitric oxide dioxygenase</fullName>
        <ecNumber evidence="4">1.14.12.17</ecNumber>
    </recommendedName>
</protein>
<dbReference type="Pfam" id="PF00970">
    <property type="entry name" value="FAD_binding_6"/>
    <property type="match status" value="1"/>
</dbReference>
<dbReference type="GO" id="GO:0008941">
    <property type="term" value="F:nitric oxide dioxygenase NAD(P)H activity"/>
    <property type="evidence" value="ECO:0007669"/>
    <property type="project" value="UniProtKB-EC"/>
</dbReference>
<keyword evidence="18" id="KW-1185">Reference proteome</keyword>
<evidence type="ECO:0000256" key="5">
    <source>
        <dbReference type="ARBA" id="ARBA00022575"/>
    </source>
</evidence>
<sequence length="393" mass="43972">MTTAAKTVSGSAPVLYKVEALTPQEIAYLQSLAPAVAEHGVTITSTMYNYMFQTYPQVKSYFNQTNQYTKRQPQVLAFSLFQYISHLGDLTPLTAFVNQIVAKHCGLDVQAEQYTVVEKCLNHAFKSVLGNAADEQFFLVFGKAYGNLAQLLINAEWEYYKGLQWVGFKEFEVSRKESECGDVVSIYLSPKDGSQLPKPRPGQYVGLRWNIDGEENSREYLISQIPKSNEYRLSIRKIDGGIVSEFAHNELKVGDSLKVTAPVGNFIYDGVSPKDLVLFAGGIGITPLISIAEAGLKDGKKVTLLYSNRSAEHRPFGDWLEELKATYPEQFTYKEFLNNKGENLSANDIKSVATSEKDVYLLGPVEYMDFVKTELENNCVTDVKLEFFGPTKV</sequence>
<dbReference type="GO" id="GO:0020037">
    <property type="term" value="F:heme binding"/>
    <property type="evidence" value="ECO:0007669"/>
    <property type="project" value="InterPro"/>
</dbReference>
<accession>A0A9P8AHK8</accession>
<dbReference type="Gene3D" id="3.40.50.80">
    <property type="entry name" value="Nucleotide-binding domain of ferredoxin-NADP reductase (FNR) module"/>
    <property type="match status" value="1"/>
</dbReference>
<dbReference type="RefSeq" id="XP_043049015.1">
    <property type="nucleotide sequence ID" value="XM_043191372.1"/>
</dbReference>
<keyword evidence="8" id="KW-0479">Metal-binding</keyword>
<dbReference type="OrthoDB" id="436496at2759"/>
<dbReference type="SUPFAM" id="SSF46458">
    <property type="entry name" value="Globin-like"/>
    <property type="match status" value="1"/>
</dbReference>
<dbReference type="PROSITE" id="PS01033">
    <property type="entry name" value="GLOBIN"/>
    <property type="match status" value="1"/>
</dbReference>
<evidence type="ECO:0000256" key="10">
    <source>
        <dbReference type="ARBA" id="ARBA00022857"/>
    </source>
</evidence>
<comment type="catalytic activity">
    <reaction evidence="13">
        <text>2 nitric oxide + NADH + 2 O2 = 2 nitrate + NAD(+) + H(+)</text>
        <dbReference type="Rhea" id="RHEA:19469"/>
        <dbReference type="ChEBI" id="CHEBI:15378"/>
        <dbReference type="ChEBI" id="CHEBI:15379"/>
        <dbReference type="ChEBI" id="CHEBI:16480"/>
        <dbReference type="ChEBI" id="CHEBI:17632"/>
        <dbReference type="ChEBI" id="CHEBI:57540"/>
        <dbReference type="ChEBI" id="CHEBI:57945"/>
        <dbReference type="EC" id="1.14.12.17"/>
    </reaction>
</comment>
<dbReference type="InterPro" id="IPR039261">
    <property type="entry name" value="FNR_nucleotide-bd"/>
</dbReference>
<evidence type="ECO:0000256" key="2">
    <source>
        <dbReference type="ARBA" id="ARBA00001974"/>
    </source>
</evidence>
<evidence type="ECO:0000256" key="4">
    <source>
        <dbReference type="ARBA" id="ARBA00012229"/>
    </source>
</evidence>
<dbReference type="GO" id="GO:0071949">
    <property type="term" value="F:FAD binding"/>
    <property type="evidence" value="ECO:0007669"/>
    <property type="project" value="TreeGrafter"/>
</dbReference>
<dbReference type="GO" id="GO:0046210">
    <property type="term" value="P:nitric oxide catabolic process"/>
    <property type="evidence" value="ECO:0007669"/>
    <property type="project" value="TreeGrafter"/>
</dbReference>
<evidence type="ECO:0000256" key="6">
    <source>
        <dbReference type="ARBA" id="ARBA00022617"/>
    </source>
</evidence>
<keyword evidence="7" id="KW-0285">Flavoprotein</keyword>
<dbReference type="AlphaFoldDB" id="A0A9P8AHK8"/>
<evidence type="ECO:0000256" key="9">
    <source>
        <dbReference type="ARBA" id="ARBA00022827"/>
    </source>
</evidence>
<dbReference type="Pfam" id="PF00042">
    <property type="entry name" value="Globin"/>
    <property type="match status" value="1"/>
</dbReference>
<dbReference type="Gene3D" id="2.40.30.10">
    <property type="entry name" value="Translation factors"/>
    <property type="match status" value="1"/>
</dbReference>
<keyword evidence="11" id="KW-0408">Iron</keyword>
<keyword evidence="5" id="KW-0216">Detoxification</keyword>
<organism evidence="17 18">
    <name type="scientific">Scheffersomyces spartinae</name>
    <dbReference type="NCBI Taxonomy" id="45513"/>
    <lineage>
        <taxon>Eukaryota</taxon>
        <taxon>Fungi</taxon>
        <taxon>Dikarya</taxon>
        <taxon>Ascomycota</taxon>
        <taxon>Saccharomycotina</taxon>
        <taxon>Pichiomycetes</taxon>
        <taxon>Debaryomycetaceae</taxon>
        <taxon>Scheffersomyces</taxon>
    </lineage>
</organism>
<dbReference type="PRINTS" id="PR00406">
    <property type="entry name" value="CYTB5RDTASE"/>
</dbReference>
<evidence type="ECO:0000313" key="18">
    <source>
        <dbReference type="Proteomes" id="UP000790833"/>
    </source>
</evidence>
<dbReference type="SUPFAM" id="SSF63380">
    <property type="entry name" value="Riboflavin synthase domain-like"/>
    <property type="match status" value="1"/>
</dbReference>
<dbReference type="InterPro" id="IPR017927">
    <property type="entry name" value="FAD-bd_FR_type"/>
</dbReference>
<dbReference type="GO" id="GO:0009636">
    <property type="term" value="P:response to toxic substance"/>
    <property type="evidence" value="ECO:0007669"/>
    <property type="project" value="UniProtKB-KW"/>
</dbReference>
<evidence type="ECO:0000256" key="3">
    <source>
        <dbReference type="ARBA" id="ARBA00006401"/>
    </source>
</evidence>
<dbReference type="PANTHER" id="PTHR43396:SF3">
    <property type="entry name" value="FLAVOHEMOPROTEIN"/>
    <property type="match status" value="1"/>
</dbReference>
<comment type="caution">
    <text evidence="17">The sequence shown here is derived from an EMBL/GenBank/DDBJ whole genome shotgun (WGS) entry which is preliminary data.</text>
</comment>
<comment type="cofactor">
    <cofactor evidence="2">
        <name>FAD</name>
        <dbReference type="ChEBI" id="CHEBI:57692"/>
    </cofactor>
</comment>
<dbReference type="GO" id="GO:0019825">
    <property type="term" value="F:oxygen binding"/>
    <property type="evidence" value="ECO:0007669"/>
    <property type="project" value="InterPro"/>
</dbReference>
<dbReference type="InterPro" id="IPR008333">
    <property type="entry name" value="Cbr1-like_FAD-bd_dom"/>
</dbReference>
<keyword evidence="12" id="KW-0520">NAD</keyword>
<dbReference type="SUPFAM" id="SSF52343">
    <property type="entry name" value="Ferredoxin reductase-like, C-terminal NADP-linked domain"/>
    <property type="match status" value="1"/>
</dbReference>
<evidence type="ECO:0000313" key="17">
    <source>
        <dbReference type="EMBL" id="KAG7193467.1"/>
    </source>
</evidence>
<dbReference type="InterPro" id="IPR001433">
    <property type="entry name" value="OxRdtase_FAD/NAD-bd"/>
</dbReference>
<evidence type="ECO:0000256" key="13">
    <source>
        <dbReference type="ARBA" id="ARBA00048649"/>
    </source>
</evidence>
<dbReference type="GeneID" id="66113908"/>
<evidence type="ECO:0000259" key="15">
    <source>
        <dbReference type="PROSITE" id="PS01033"/>
    </source>
</evidence>
<dbReference type="GO" id="GO:0071500">
    <property type="term" value="P:cellular response to nitrosative stress"/>
    <property type="evidence" value="ECO:0007669"/>
    <property type="project" value="TreeGrafter"/>
</dbReference>
<keyword evidence="10" id="KW-0521">NADP</keyword>
<evidence type="ECO:0000256" key="7">
    <source>
        <dbReference type="ARBA" id="ARBA00022630"/>
    </source>
</evidence>
<dbReference type="PROSITE" id="PS51384">
    <property type="entry name" value="FAD_FR"/>
    <property type="match status" value="1"/>
</dbReference>
<comment type="cofactor">
    <cofactor evidence="1">
        <name>heme b</name>
        <dbReference type="ChEBI" id="CHEBI:60344"/>
    </cofactor>
</comment>
<dbReference type="EC" id="1.14.12.17" evidence="4"/>
<evidence type="ECO:0000256" key="8">
    <source>
        <dbReference type="ARBA" id="ARBA00022723"/>
    </source>
</evidence>
<dbReference type="PANTHER" id="PTHR43396">
    <property type="entry name" value="FLAVOHEMOPROTEIN"/>
    <property type="match status" value="1"/>
</dbReference>
<evidence type="ECO:0000256" key="14">
    <source>
        <dbReference type="ARBA" id="ARBA00049433"/>
    </source>
</evidence>
<dbReference type="Gene3D" id="1.10.490.10">
    <property type="entry name" value="Globins"/>
    <property type="match status" value="1"/>
</dbReference>
<comment type="similarity">
    <text evidence="3">In the C-terminal section; belongs to the flavoprotein pyridine nucleotide cytochrome reductase family.</text>
</comment>
<feature type="domain" description="FAD-binding FR-type" evidence="16">
    <location>
        <begin position="166"/>
        <end position="269"/>
    </location>
</feature>
<proteinExistence type="inferred from homology"/>
<dbReference type="Proteomes" id="UP000790833">
    <property type="component" value="Unassembled WGS sequence"/>
</dbReference>
<feature type="domain" description="Globin" evidence="15">
    <location>
        <begin position="20"/>
        <end position="157"/>
    </location>
</feature>
<name>A0A9P8AHK8_9ASCO</name>
<dbReference type="InterPro" id="IPR017938">
    <property type="entry name" value="Riboflavin_synthase-like_b-brl"/>
</dbReference>
<reference evidence="17" key="1">
    <citation type="submission" date="2021-03" db="EMBL/GenBank/DDBJ databases">
        <authorList>
            <person name="Palmer J.M."/>
        </authorList>
    </citation>
    <scope>NUCLEOTIDE SEQUENCE</scope>
    <source>
        <strain evidence="17">ARV_011</strain>
    </source>
</reference>
<dbReference type="InterPro" id="IPR009050">
    <property type="entry name" value="Globin-like_sf"/>
</dbReference>
<dbReference type="InterPro" id="IPR000971">
    <property type="entry name" value="Globin"/>
</dbReference>
<dbReference type="EMBL" id="JAHMUF010000011">
    <property type="protein sequence ID" value="KAG7193467.1"/>
    <property type="molecule type" value="Genomic_DNA"/>
</dbReference>
<gene>
    <name evidence="17" type="ORF">KQ657_000534</name>
</gene>
<comment type="catalytic activity">
    <reaction evidence="14">
        <text>2 nitric oxide + NADPH + 2 O2 = 2 nitrate + NADP(+) + H(+)</text>
        <dbReference type="Rhea" id="RHEA:19465"/>
        <dbReference type="ChEBI" id="CHEBI:15378"/>
        <dbReference type="ChEBI" id="CHEBI:15379"/>
        <dbReference type="ChEBI" id="CHEBI:16480"/>
        <dbReference type="ChEBI" id="CHEBI:17632"/>
        <dbReference type="ChEBI" id="CHEBI:57783"/>
        <dbReference type="ChEBI" id="CHEBI:58349"/>
        <dbReference type="EC" id="1.14.12.17"/>
    </reaction>
</comment>
<keyword evidence="9" id="KW-0274">FAD</keyword>